<comment type="caution">
    <text evidence="11">The sequence shown here is derived from an EMBL/GenBank/DDBJ whole genome shotgun (WGS) entry which is preliminary data.</text>
</comment>
<dbReference type="InterPro" id="IPR001789">
    <property type="entry name" value="Sig_transdc_resp-reg_receiver"/>
</dbReference>
<evidence type="ECO:0000256" key="1">
    <source>
        <dbReference type="ARBA" id="ARBA00000085"/>
    </source>
</evidence>
<dbReference type="SMART" id="SM00388">
    <property type="entry name" value="HisKA"/>
    <property type="match status" value="1"/>
</dbReference>
<evidence type="ECO:0000256" key="6">
    <source>
        <dbReference type="ARBA" id="ARBA00023163"/>
    </source>
</evidence>
<keyword evidence="12" id="KW-1185">Reference proteome</keyword>
<dbReference type="Pfam" id="PF00072">
    <property type="entry name" value="Response_reg"/>
    <property type="match status" value="1"/>
</dbReference>
<dbReference type="InterPro" id="IPR011006">
    <property type="entry name" value="CheY-like_superfamily"/>
</dbReference>
<dbReference type="InterPro" id="IPR018060">
    <property type="entry name" value="HTH_AraC"/>
</dbReference>
<dbReference type="EMBL" id="JACOIK010000007">
    <property type="protein sequence ID" value="MBD1433339.1"/>
    <property type="molecule type" value="Genomic_DNA"/>
</dbReference>
<keyword evidence="3 7" id="KW-0597">Phosphoprotein</keyword>
<dbReference type="PANTHER" id="PTHR43547">
    <property type="entry name" value="TWO-COMPONENT HISTIDINE KINASE"/>
    <property type="match status" value="1"/>
</dbReference>
<evidence type="ECO:0000256" key="5">
    <source>
        <dbReference type="ARBA" id="ARBA00023125"/>
    </source>
</evidence>
<dbReference type="InterPro" id="IPR003594">
    <property type="entry name" value="HATPase_dom"/>
</dbReference>
<dbReference type="Gene3D" id="3.40.50.2300">
    <property type="match status" value="1"/>
</dbReference>
<dbReference type="Gene3D" id="3.30.565.10">
    <property type="entry name" value="Histidine kinase-like ATPase, C-terminal domain"/>
    <property type="match status" value="1"/>
</dbReference>
<dbReference type="InterPro" id="IPR003661">
    <property type="entry name" value="HisK_dim/P_dom"/>
</dbReference>
<dbReference type="InterPro" id="IPR011110">
    <property type="entry name" value="Reg_prop"/>
</dbReference>
<dbReference type="Gene3D" id="1.10.287.130">
    <property type="match status" value="1"/>
</dbReference>
<comment type="catalytic activity">
    <reaction evidence="1">
        <text>ATP + protein L-histidine = ADP + protein N-phospho-L-histidine.</text>
        <dbReference type="EC" id="2.7.13.3"/>
    </reaction>
</comment>
<dbReference type="InterPro" id="IPR015943">
    <property type="entry name" value="WD40/YVTN_repeat-like_dom_sf"/>
</dbReference>
<feature type="domain" description="Histidine kinase" evidence="9">
    <location>
        <begin position="838"/>
        <end position="1061"/>
    </location>
</feature>
<evidence type="ECO:0000313" key="11">
    <source>
        <dbReference type="EMBL" id="MBD1433339.1"/>
    </source>
</evidence>
<dbReference type="Pfam" id="PF07495">
    <property type="entry name" value="Y_Y_Y"/>
    <property type="match status" value="1"/>
</dbReference>
<gene>
    <name evidence="11" type="ORF">H8B06_10910</name>
</gene>
<feature type="modified residue" description="4-aspartylphosphate" evidence="7">
    <location>
        <position position="1163"/>
    </location>
</feature>
<dbReference type="SUPFAM" id="SSF46689">
    <property type="entry name" value="Homeodomain-like"/>
    <property type="match status" value="1"/>
</dbReference>
<dbReference type="SUPFAM" id="SSF50998">
    <property type="entry name" value="Quinoprotein alcohol dehydrogenase-like"/>
    <property type="match status" value="1"/>
</dbReference>
<dbReference type="InterPro" id="IPR009057">
    <property type="entry name" value="Homeodomain-like_sf"/>
</dbReference>
<dbReference type="SMART" id="SM00448">
    <property type="entry name" value="REC"/>
    <property type="match status" value="1"/>
</dbReference>
<dbReference type="Gene3D" id="2.60.40.10">
    <property type="entry name" value="Immunoglobulins"/>
    <property type="match status" value="1"/>
</dbReference>
<dbReference type="InterPro" id="IPR011047">
    <property type="entry name" value="Quinoprotein_ADH-like_sf"/>
</dbReference>
<dbReference type="InterPro" id="IPR005467">
    <property type="entry name" value="His_kinase_dom"/>
</dbReference>
<dbReference type="SUPFAM" id="SSF52172">
    <property type="entry name" value="CheY-like"/>
    <property type="match status" value="1"/>
</dbReference>
<protein>
    <recommendedName>
        <fullName evidence="2">histidine kinase</fullName>
        <ecNumber evidence="2">2.7.13.3</ecNumber>
    </recommendedName>
</protein>
<dbReference type="RefSeq" id="WP_190994314.1">
    <property type="nucleotide sequence ID" value="NZ_JACOIK010000007.1"/>
</dbReference>
<feature type="domain" description="Response regulatory" evidence="10">
    <location>
        <begin position="1115"/>
        <end position="1230"/>
    </location>
</feature>
<reference evidence="11 12" key="1">
    <citation type="submission" date="2020-08" db="EMBL/GenBank/DDBJ databases">
        <title>Sphingobacterium sp. DN00404 isolated from aquaculture water.</title>
        <authorList>
            <person name="Zhang M."/>
        </authorList>
    </citation>
    <scope>NUCLEOTIDE SEQUENCE [LARGE SCALE GENOMIC DNA]</scope>
    <source>
        <strain evidence="11 12">DN00404</strain>
    </source>
</reference>
<evidence type="ECO:0000256" key="2">
    <source>
        <dbReference type="ARBA" id="ARBA00012438"/>
    </source>
</evidence>
<dbReference type="SUPFAM" id="SSF63829">
    <property type="entry name" value="Calcium-dependent phosphotriesterase"/>
    <property type="match status" value="1"/>
</dbReference>
<evidence type="ECO:0000259" key="10">
    <source>
        <dbReference type="PROSITE" id="PS50110"/>
    </source>
</evidence>
<dbReference type="Pfam" id="PF12833">
    <property type="entry name" value="HTH_18"/>
    <property type="match status" value="1"/>
</dbReference>
<keyword evidence="5" id="KW-0238">DNA-binding</keyword>
<evidence type="ECO:0000259" key="9">
    <source>
        <dbReference type="PROSITE" id="PS50109"/>
    </source>
</evidence>
<dbReference type="CDD" id="cd17574">
    <property type="entry name" value="REC_OmpR"/>
    <property type="match status" value="1"/>
</dbReference>
<dbReference type="SMART" id="SM00342">
    <property type="entry name" value="HTH_ARAC"/>
    <property type="match status" value="1"/>
</dbReference>
<evidence type="ECO:0000259" key="8">
    <source>
        <dbReference type="PROSITE" id="PS01124"/>
    </source>
</evidence>
<sequence>MRIYYFAIVCFLVGFHAIAFSQRPGGLPKDLVFQHFNSVNGLSQRSVADIIQDRKGYIWFGTRDGLNKFDGQKFVVYRHTTTDLHSLSNSNIHAIYEDRDGGLWVGTERGLNKYDPVTDRFTRYLFSDSPHAVADNLVRGIIQISDRLLWVATENGIIQIDLRTDKIKKIQHRPRQPNTLSDNNLRSFFKDKAGNIWICNARYIDVYNLKSGTFRRLDYPQKAGNSHIHLNGLPTLFMDQKHTLWLGYELGLARYDRATGRFVDFEFEQKKAITTSTRTLCEDRVGNLWIGSYAGLYILSADRQELKHIVHDPENTSSLSQNSIYRIIRDSRGDMWIGTWADGVNYYNQGNNTFKNIYSGNTDNKLNYKVVSGITEDADGNLWIGTEGGGLNVYNRHTKKFTYHKHNPQNLSSLSANNIKSVITDRNGNIWVGMHDGGLDFLNLRQSPLKFQHIDFAPDQNISLKAYKVLTLFEDRNGNIWIGTLTGGLIFYDTQRKMLSKVDKEIKTVMSITQTDDPNLLLVGGNNGLETVHIQTKQLRSVPIKELDENTAPLYINCIFVDRSDRYWIGTEGQGLHIYNPKDKTTKSYSTKDGLPNDIIYGILSDGSGRIWISTNNGLSQIETTSNTIKNYSQSDGLQGNEFNYGSFFKSRKKELFFGGTNGLTFFNPNDLRQNTFVPPIDITHIDVNNAFFTTVSDSVTSIDLAYNENNVSIDFTSLSYMRPEKNEFAYKLEGNDENWNYIGNQRRAVYTNIKPGNYTFKVIGANNDGIWNEHGDTLHIRVLPAPWQTWWAYLIYAVLCTGLFLYIRKLILLRVKERKEKERAEEINQLKLQLFTDISHDFRTPLTLIIGPLEKMVLRQLGDSYIKKQHNIMLKNAKMLLQLVNQILDFRKSESGKLTLQATKNDIIPFIQEVKSSFDALAEKKNIQYRLITRNDHILVWFDRPKLKNILFNLLSNAFKFSEDNNDITIYVSTTSKRVKSKLVNYVKVSILNFGPVISKENLNLIFEQFYQLPYKQQNLGSGIGLSLSKRLVDLHHGKIVVNSSENKGTRFSILLRLGNEHLEKNERITETDRAAIDEDNFHYVDTGSDLHAIAEAQEVEDLPEEPLEDAQQQLLIVEDNIDLQKFIQEIFKDKYRVFTAENGEDAIAIANQETIDLIVSDVQMPIMDGFELCRYIKTTLICSHIPVILLTAKTSSVHQEKGYRTGADAYITKPFNAEILALRVDNLLKTRANLVRKFKQDTILEPKKLTISSPDELFLDKAISVVEQHISNPDFNVSAFIDQMNMSRTVIYTKLKALTGQNLSTFIRLIRLKKASTLITHTPMNVSQVAYEVGFNDLKYFRESFKELYKVTPSEYKKQHQEKKHQA</sequence>
<dbReference type="EC" id="2.7.13.3" evidence="2"/>
<dbReference type="Pfam" id="PF00512">
    <property type="entry name" value="HisKA"/>
    <property type="match status" value="1"/>
</dbReference>
<dbReference type="SUPFAM" id="SSF47384">
    <property type="entry name" value="Homodimeric domain of signal transducing histidine kinase"/>
    <property type="match status" value="1"/>
</dbReference>
<dbReference type="PRINTS" id="PR00344">
    <property type="entry name" value="BCTRLSENSOR"/>
</dbReference>
<dbReference type="InterPro" id="IPR011123">
    <property type="entry name" value="Y_Y_Y"/>
</dbReference>
<evidence type="ECO:0000256" key="4">
    <source>
        <dbReference type="ARBA" id="ARBA00023015"/>
    </source>
</evidence>
<dbReference type="PANTHER" id="PTHR43547:SF2">
    <property type="entry name" value="HYBRID SIGNAL TRANSDUCTION HISTIDINE KINASE C"/>
    <property type="match status" value="1"/>
</dbReference>
<keyword evidence="6" id="KW-0804">Transcription</keyword>
<dbReference type="InterPro" id="IPR036097">
    <property type="entry name" value="HisK_dim/P_sf"/>
</dbReference>
<dbReference type="Pfam" id="PF02518">
    <property type="entry name" value="HATPase_c"/>
    <property type="match status" value="1"/>
</dbReference>
<dbReference type="SUPFAM" id="SSF55874">
    <property type="entry name" value="ATPase domain of HSP90 chaperone/DNA topoisomerase II/histidine kinase"/>
    <property type="match status" value="1"/>
</dbReference>
<dbReference type="Proteomes" id="UP000602759">
    <property type="component" value="Unassembled WGS sequence"/>
</dbReference>
<dbReference type="InterPro" id="IPR036890">
    <property type="entry name" value="HATPase_C_sf"/>
</dbReference>
<name>A0ABR7YPY3_9SPHI</name>
<dbReference type="PROSITE" id="PS50110">
    <property type="entry name" value="RESPONSE_REGULATORY"/>
    <property type="match status" value="1"/>
</dbReference>
<dbReference type="Gene3D" id="1.10.10.60">
    <property type="entry name" value="Homeodomain-like"/>
    <property type="match status" value="1"/>
</dbReference>
<dbReference type="InterPro" id="IPR004358">
    <property type="entry name" value="Sig_transdc_His_kin-like_C"/>
</dbReference>
<feature type="domain" description="HTH araC/xylS-type" evidence="8">
    <location>
        <begin position="1262"/>
        <end position="1361"/>
    </location>
</feature>
<evidence type="ECO:0000256" key="7">
    <source>
        <dbReference type="PROSITE-ProRule" id="PRU00169"/>
    </source>
</evidence>
<dbReference type="InterPro" id="IPR013783">
    <property type="entry name" value="Ig-like_fold"/>
</dbReference>
<evidence type="ECO:0000313" key="12">
    <source>
        <dbReference type="Proteomes" id="UP000602759"/>
    </source>
</evidence>
<keyword evidence="4" id="KW-0805">Transcription regulation</keyword>
<proteinExistence type="predicted"/>
<dbReference type="Pfam" id="PF07494">
    <property type="entry name" value="Reg_prop"/>
    <property type="match status" value="7"/>
</dbReference>
<dbReference type="CDD" id="cd00082">
    <property type="entry name" value="HisKA"/>
    <property type="match status" value="1"/>
</dbReference>
<dbReference type="PROSITE" id="PS50109">
    <property type="entry name" value="HIS_KIN"/>
    <property type="match status" value="1"/>
</dbReference>
<dbReference type="PROSITE" id="PS00041">
    <property type="entry name" value="HTH_ARAC_FAMILY_1"/>
    <property type="match status" value="1"/>
</dbReference>
<organism evidence="11 12">
    <name type="scientific">Sphingobacterium micropteri</name>
    <dbReference type="NCBI Taxonomy" id="2763501"/>
    <lineage>
        <taxon>Bacteria</taxon>
        <taxon>Pseudomonadati</taxon>
        <taxon>Bacteroidota</taxon>
        <taxon>Sphingobacteriia</taxon>
        <taxon>Sphingobacteriales</taxon>
        <taxon>Sphingobacteriaceae</taxon>
        <taxon>Sphingobacterium</taxon>
    </lineage>
</organism>
<dbReference type="InterPro" id="IPR018062">
    <property type="entry name" value="HTH_AraC-typ_CS"/>
</dbReference>
<dbReference type="SMART" id="SM00387">
    <property type="entry name" value="HATPase_c"/>
    <property type="match status" value="1"/>
</dbReference>
<dbReference type="PROSITE" id="PS01124">
    <property type="entry name" value="HTH_ARAC_FAMILY_2"/>
    <property type="match status" value="1"/>
</dbReference>
<accession>A0ABR7YPY3</accession>
<dbReference type="Gene3D" id="2.130.10.10">
    <property type="entry name" value="YVTN repeat-like/Quinoprotein amine dehydrogenase"/>
    <property type="match status" value="2"/>
</dbReference>
<evidence type="ECO:0000256" key="3">
    <source>
        <dbReference type="ARBA" id="ARBA00022553"/>
    </source>
</evidence>